<sequence length="625" mass="64906">MSDPTTPPATTANGPAAAAAAAAQSTTTTATIATTVAAKQNSTTNNNAAPAPASASGGDTSSNSSSSSSSNNNNNNNTTTTTTTTTTTNGSPSAAAQLQNGNSDHHKQQQPQQQRGGNNTTGGRGRGRGRGGNRGNWQNGNYGGRRGGPNMGPGANQQQMGYRGAPPRGMPPYAMPFPYAYPFPYAMPFPYGAAPPNVTAPPPGAMPPGAAPNGGGAGSPGSPTGMPPGVSGAPPPNAMASMPAPQRAHQLLMVRQQVEYYFSPYNLGHDFFLRSQMTADGFVPVSAICNFNRLRAMGGDPATVVESLVGSLAVEVSQDGSRLRKMGDWMAFVLPNAPPPAATIPVAAPSPAVEGNDAEVSAAAAAAGAPVDEGEVGGNAAAVSPDVTSAPEAAVPVSGRDLADADLARLSILLHQGASGDVSTAPPASNLGAEGAAEQLAGALRDGMYLYDPTGGGKDDPKWTWRDAPDPSLPPGVKSEPYTQFRSRALAERASRKPGKSPLMHTLYRFLSGFLRDHFHRDTYLEFRKLAREDAVGGSVYGYECLFRFYAYGLERRFRADLYEDFEAEVQLASSGAGGTYALEKIWQFHHYGPATYPKKMSKAISDLIAKRLPNMDSRAAASAT</sequence>
<feature type="region of interest" description="Disordered" evidence="3">
    <location>
        <begin position="204"/>
        <end position="242"/>
    </location>
</feature>
<dbReference type="PANTHER" id="PTHR22792:SF132">
    <property type="entry name" value="LA-RELATED PROTEIN 1"/>
    <property type="match status" value="1"/>
</dbReference>
<feature type="compositionally biased region" description="Gly residues" evidence="3">
    <location>
        <begin position="141"/>
        <end position="151"/>
    </location>
</feature>
<dbReference type="InterPro" id="IPR006607">
    <property type="entry name" value="DM15"/>
</dbReference>
<feature type="compositionally biased region" description="Low complexity" evidence="3">
    <location>
        <begin position="8"/>
        <end position="89"/>
    </location>
</feature>
<proteinExistence type="predicted"/>
<gene>
    <name evidence="5" type="ORF">PPROV_000327800</name>
</gene>
<dbReference type="CDD" id="cd07323">
    <property type="entry name" value="LAM"/>
    <property type="match status" value="1"/>
</dbReference>
<feature type="compositionally biased region" description="Polar residues" evidence="3">
    <location>
        <begin position="90"/>
        <end position="102"/>
    </location>
</feature>
<dbReference type="OrthoDB" id="340227at2759"/>
<dbReference type="SMART" id="SM00715">
    <property type="entry name" value="LA"/>
    <property type="match status" value="1"/>
</dbReference>
<protein>
    <recommendedName>
        <fullName evidence="4">HTH La-type RNA-binding domain-containing protein</fullName>
    </recommendedName>
</protein>
<dbReference type="InterPro" id="IPR045180">
    <property type="entry name" value="La_dom_prot"/>
</dbReference>
<evidence type="ECO:0000256" key="2">
    <source>
        <dbReference type="PROSITE-ProRule" id="PRU00332"/>
    </source>
</evidence>
<dbReference type="Proteomes" id="UP000660262">
    <property type="component" value="Unassembled WGS sequence"/>
</dbReference>
<evidence type="ECO:0000313" key="6">
    <source>
        <dbReference type="Proteomes" id="UP000660262"/>
    </source>
</evidence>
<dbReference type="Gene3D" id="1.10.10.10">
    <property type="entry name" value="Winged helix-like DNA-binding domain superfamily/Winged helix DNA-binding domain"/>
    <property type="match status" value="1"/>
</dbReference>
<feature type="region of interest" description="Disordered" evidence="3">
    <location>
        <begin position="1"/>
        <end position="165"/>
    </location>
</feature>
<comment type="caution">
    <text evidence="5">The sequence shown here is derived from an EMBL/GenBank/DDBJ whole genome shotgun (WGS) entry which is preliminary data.</text>
</comment>
<dbReference type="AlphaFoldDB" id="A0A830HBS4"/>
<dbReference type="Pfam" id="PF05383">
    <property type="entry name" value="La"/>
    <property type="match status" value="1"/>
</dbReference>
<feature type="domain" description="HTH La-type RNA-binding" evidence="4">
    <location>
        <begin position="244"/>
        <end position="336"/>
    </location>
</feature>
<dbReference type="SMART" id="SM00684">
    <property type="entry name" value="DM15"/>
    <property type="match status" value="3"/>
</dbReference>
<dbReference type="EMBL" id="BNJQ01000008">
    <property type="protein sequence ID" value="GHP04524.1"/>
    <property type="molecule type" value="Genomic_DNA"/>
</dbReference>
<accession>A0A830HBS4</accession>
<feature type="compositionally biased region" description="Basic and acidic residues" evidence="3">
    <location>
        <begin position="460"/>
        <end position="469"/>
    </location>
</feature>
<dbReference type="GO" id="GO:0000339">
    <property type="term" value="F:RNA cap binding"/>
    <property type="evidence" value="ECO:0007669"/>
    <property type="project" value="InterPro"/>
</dbReference>
<dbReference type="GO" id="GO:0005737">
    <property type="term" value="C:cytoplasm"/>
    <property type="evidence" value="ECO:0007669"/>
    <property type="project" value="UniProtKB-ARBA"/>
</dbReference>
<dbReference type="InterPro" id="IPR006630">
    <property type="entry name" value="La_HTH"/>
</dbReference>
<keyword evidence="6" id="KW-1185">Reference proteome</keyword>
<reference evidence="5" key="1">
    <citation type="submission" date="2020-10" db="EMBL/GenBank/DDBJ databases">
        <title>Unveiling of a novel bifunctional photoreceptor, Dualchrome1, isolated from a cosmopolitan green alga.</title>
        <authorList>
            <person name="Suzuki S."/>
            <person name="Kawachi M."/>
        </authorList>
    </citation>
    <scope>NUCLEOTIDE SEQUENCE</scope>
    <source>
        <strain evidence="5">NIES 2893</strain>
    </source>
</reference>
<evidence type="ECO:0000256" key="1">
    <source>
        <dbReference type="ARBA" id="ARBA00022884"/>
    </source>
</evidence>
<evidence type="ECO:0000256" key="3">
    <source>
        <dbReference type="SAM" id="MobiDB-lite"/>
    </source>
</evidence>
<dbReference type="InterPro" id="IPR036390">
    <property type="entry name" value="WH_DNA-bd_sf"/>
</dbReference>
<dbReference type="SUPFAM" id="SSF46785">
    <property type="entry name" value="Winged helix' DNA-binding domain"/>
    <property type="match status" value="1"/>
</dbReference>
<name>A0A830HBS4_9CHLO</name>
<dbReference type="Pfam" id="PF21071">
    <property type="entry name" value="LARP1_HEAT"/>
    <property type="match status" value="1"/>
</dbReference>
<organism evidence="5 6">
    <name type="scientific">Pycnococcus provasolii</name>
    <dbReference type="NCBI Taxonomy" id="41880"/>
    <lineage>
        <taxon>Eukaryota</taxon>
        <taxon>Viridiplantae</taxon>
        <taxon>Chlorophyta</taxon>
        <taxon>Pseudoscourfieldiophyceae</taxon>
        <taxon>Pseudoscourfieldiales</taxon>
        <taxon>Pycnococcaceae</taxon>
        <taxon>Pycnococcus</taxon>
    </lineage>
</organism>
<dbReference type="PROSITE" id="PS50961">
    <property type="entry name" value="HTH_LA"/>
    <property type="match status" value="1"/>
</dbReference>
<dbReference type="InterPro" id="IPR036388">
    <property type="entry name" value="WH-like_DNA-bd_sf"/>
</dbReference>
<dbReference type="GO" id="GO:0048255">
    <property type="term" value="P:mRNA stabilization"/>
    <property type="evidence" value="ECO:0007669"/>
    <property type="project" value="InterPro"/>
</dbReference>
<dbReference type="PANTHER" id="PTHR22792">
    <property type="entry name" value="LUPUS LA PROTEIN-RELATED"/>
    <property type="match status" value="1"/>
</dbReference>
<keyword evidence="1 2" id="KW-0694">RNA-binding</keyword>
<feature type="compositionally biased region" description="Low complexity" evidence="3">
    <location>
        <begin position="109"/>
        <end position="118"/>
    </location>
</feature>
<feature type="region of interest" description="Disordered" evidence="3">
    <location>
        <begin position="460"/>
        <end position="479"/>
    </location>
</feature>
<evidence type="ECO:0000313" key="5">
    <source>
        <dbReference type="EMBL" id="GHP04524.1"/>
    </source>
</evidence>
<evidence type="ECO:0000259" key="4">
    <source>
        <dbReference type="PROSITE" id="PS50961"/>
    </source>
</evidence>
<feature type="compositionally biased region" description="Low complexity" evidence="3">
    <location>
        <begin position="220"/>
        <end position="242"/>
    </location>
</feature>